<dbReference type="EMBL" id="FNYY01000007">
    <property type="protein sequence ID" value="SEJ54136.1"/>
    <property type="molecule type" value="Genomic_DNA"/>
</dbReference>
<evidence type="ECO:0008006" key="4">
    <source>
        <dbReference type="Google" id="ProtNLM"/>
    </source>
</evidence>
<dbReference type="Pfam" id="PF20189">
    <property type="entry name" value="DUF6552"/>
    <property type="match status" value="1"/>
</dbReference>
<gene>
    <name evidence="2" type="ORF">SAMN04487940_10724</name>
</gene>
<organism evidence="2 3">
    <name type="scientific">Marinovum algicola</name>
    <dbReference type="NCBI Taxonomy" id="42444"/>
    <lineage>
        <taxon>Bacteria</taxon>
        <taxon>Pseudomonadati</taxon>
        <taxon>Pseudomonadota</taxon>
        <taxon>Alphaproteobacteria</taxon>
        <taxon>Rhodobacterales</taxon>
        <taxon>Roseobacteraceae</taxon>
        <taxon>Marinovum</taxon>
    </lineage>
</organism>
<keyword evidence="1" id="KW-0812">Transmembrane</keyword>
<evidence type="ECO:0000256" key="1">
    <source>
        <dbReference type="SAM" id="Phobius"/>
    </source>
</evidence>
<dbReference type="AlphaFoldDB" id="A0A975WAA3"/>
<keyword evidence="3" id="KW-1185">Reference proteome</keyword>
<feature type="transmembrane region" description="Helical" evidence="1">
    <location>
        <begin position="72"/>
        <end position="90"/>
    </location>
</feature>
<dbReference type="RefSeq" id="WP_244526492.1">
    <property type="nucleotide sequence ID" value="NZ_CATMKJ010000034.1"/>
</dbReference>
<reference evidence="2 3" key="1">
    <citation type="submission" date="2016-10" db="EMBL/GenBank/DDBJ databases">
        <authorList>
            <person name="Varghese N."/>
            <person name="Submissions S."/>
        </authorList>
    </citation>
    <scope>NUCLEOTIDE SEQUENCE [LARGE SCALE GENOMIC DNA]</scope>
    <source>
        <strain evidence="2 3">FF3</strain>
    </source>
</reference>
<feature type="transmembrane region" description="Helical" evidence="1">
    <location>
        <begin position="21"/>
        <end position="41"/>
    </location>
</feature>
<accession>A0A975WAA3</accession>
<feature type="transmembrane region" description="Helical" evidence="1">
    <location>
        <begin position="47"/>
        <end position="67"/>
    </location>
</feature>
<keyword evidence="1" id="KW-0472">Membrane</keyword>
<proteinExistence type="predicted"/>
<protein>
    <recommendedName>
        <fullName evidence="4">Ubiquinone biosynthesis methyltransferase UbiE</fullName>
    </recommendedName>
</protein>
<keyword evidence="1" id="KW-1133">Transmembrane helix</keyword>
<comment type="caution">
    <text evidence="2">The sequence shown here is derived from an EMBL/GenBank/DDBJ whole genome shotgun (WGS) entry which is preliminary data.</text>
</comment>
<dbReference type="GeneID" id="80818506"/>
<evidence type="ECO:0000313" key="2">
    <source>
        <dbReference type="EMBL" id="SEJ54136.1"/>
    </source>
</evidence>
<sequence length="91" mass="9902">MSQSLTAQDLTHSARHGITRAAPVTVIKWLASIFQIMGYAATGFGLVPWNIYLFLLGLIGWFVVGLLWKDRAVILIHVIAFGSMVAGIFAA</sequence>
<dbReference type="InterPro" id="IPR046682">
    <property type="entry name" value="DUF6552"/>
</dbReference>
<dbReference type="Proteomes" id="UP000182932">
    <property type="component" value="Unassembled WGS sequence"/>
</dbReference>
<evidence type="ECO:0000313" key="3">
    <source>
        <dbReference type="Proteomes" id="UP000182932"/>
    </source>
</evidence>
<name>A0A975WAA3_9RHOB</name>